<feature type="domain" description="Polyvalent protein metallopeptidase" evidence="3">
    <location>
        <begin position="296"/>
        <end position="413"/>
    </location>
</feature>
<evidence type="ECO:0000313" key="4">
    <source>
        <dbReference type="EMBL" id="MFD0862485.1"/>
    </source>
</evidence>
<accession>A0ABW3D086</accession>
<evidence type="ECO:0000259" key="3">
    <source>
        <dbReference type="Pfam" id="PF18818"/>
    </source>
</evidence>
<reference evidence="5" key="1">
    <citation type="journal article" date="2019" name="Int. J. Syst. Evol. Microbiol.">
        <title>The Global Catalogue of Microorganisms (GCM) 10K type strain sequencing project: providing services to taxonomists for standard genome sequencing and annotation.</title>
        <authorList>
            <consortium name="The Broad Institute Genomics Platform"/>
            <consortium name="The Broad Institute Genome Sequencing Center for Infectious Disease"/>
            <person name="Wu L."/>
            <person name="Ma J."/>
        </authorList>
    </citation>
    <scope>NUCLEOTIDE SEQUENCE [LARGE SCALE GENOMIC DNA]</scope>
    <source>
        <strain evidence="5">CCUG 62952</strain>
    </source>
</reference>
<sequence>MKCIERYNALNGRRTKREELVEIEKVARSEEQLHVSKKLAGLLAAYPKARHFKLDVGHQEEVVPVSMLGTLFHEDQRPYRGMGKPVTPSEIYKYVTDLMVNTIKKVGNLPWQREWERTTLYNGLQAVNYESKKGYRGINYFLLNFEVKSIDGEHILAPKVWKNPFFLTFNQIKKFKGKLKKGSNGHRVVYFTRLYTHTEADNNQISFSSYSKVKFKNWVLKNKDNINILQNTAWTVDRFVDGSFIPILKYYNVFNGGDVIGIDFGEVPKNDNVERPIRERIEIGERIVGAMPNAPKIIFKGDQPSYRPSTDTVMMTPIDAFNNEQAYYSTLFHELVHSTGHHKRLDRDLTGSRGNQAYAFEELIAELGGVFLCSESGILFSTIENSAKYLKGWSKRLVNSMEKDDKFFFRVASKAQAAADHILDRNKDGLPSYRMGIQEPKAKTSKSEKNKGRSKAKDMASPRRKGIAKIGLSASGKLKKGFMYLKGGKIVKVENDKNNRKTVIVLDEEHVPKPTTNMKNGKQGRPLPSELVVEEQRPAPVSNEVIVPVKEALTVAGNDLTEGASDHPINRKVITDPKISKLGFIAASKAPRRANGIFMLPGEIGQFLQQLQPHKALILIKGDKHSSKSQLAMQIANAFGEMNQPVGYIDYEQGGIHSKDTQNSLKWNTTAKGRGNIAIKGEVEDPLKEIEEMCKYFKVIVADSATDLGLTADELSYLRNKYPSVIWVFIIQVKENGKMYGGNKMAHNPTVIIHCYTSTHPQDRYASLEKNRGNDLNRFYNMFHKRLIPDPGLGEELPNEILM</sequence>
<gene>
    <name evidence="4" type="ORF">ACFQ1M_09725</name>
</gene>
<organism evidence="4 5">
    <name type="scientific">Sungkyunkwania multivorans</name>
    <dbReference type="NCBI Taxonomy" id="1173618"/>
    <lineage>
        <taxon>Bacteria</taxon>
        <taxon>Pseudomonadati</taxon>
        <taxon>Bacteroidota</taxon>
        <taxon>Flavobacteriia</taxon>
        <taxon>Flavobacteriales</taxon>
        <taxon>Flavobacteriaceae</taxon>
        <taxon>Sungkyunkwania</taxon>
    </lineage>
</organism>
<dbReference type="Proteomes" id="UP001596978">
    <property type="component" value="Unassembled WGS sequence"/>
</dbReference>
<dbReference type="InterPro" id="IPR041459">
    <property type="entry name" value="MPTase-PolyVal"/>
</dbReference>
<dbReference type="EMBL" id="JBHTJH010000008">
    <property type="protein sequence ID" value="MFD0862485.1"/>
    <property type="molecule type" value="Genomic_DNA"/>
</dbReference>
<evidence type="ECO:0000259" key="2">
    <source>
        <dbReference type="Pfam" id="PF08401"/>
    </source>
</evidence>
<dbReference type="RefSeq" id="WP_386407568.1">
    <property type="nucleotide sequence ID" value="NZ_JBHTJH010000008.1"/>
</dbReference>
<comment type="caution">
    <text evidence="4">The sequence shown here is derived from an EMBL/GenBank/DDBJ whole genome shotgun (WGS) entry which is preliminary data.</text>
</comment>
<protein>
    <submittedName>
        <fullName evidence="4">ArdC family protein</fullName>
    </submittedName>
</protein>
<dbReference type="SUPFAM" id="SSF52540">
    <property type="entry name" value="P-loop containing nucleoside triphosphate hydrolases"/>
    <property type="match status" value="1"/>
</dbReference>
<evidence type="ECO:0000313" key="5">
    <source>
        <dbReference type="Proteomes" id="UP001596978"/>
    </source>
</evidence>
<dbReference type="Gene3D" id="3.40.50.300">
    <property type="entry name" value="P-loop containing nucleotide triphosphate hydrolases"/>
    <property type="match status" value="1"/>
</dbReference>
<proteinExistence type="predicted"/>
<feature type="region of interest" description="Disordered" evidence="1">
    <location>
        <begin position="429"/>
        <end position="465"/>
    </location>
</feature>
<keyword evidence="5" id="KW-1185">Reference proteome</keyword>
<dbReference type="InterPro" id="IPR013610">
    <property type="entry name" value="ArdC_N"/>
</dbReference>
<feature type="compositionally biased region" description="Basic and acidic residues" evidence="1">
    <location>
        <begin position="440"/>
        <end position="461"/>
    </location>
</feature>
<dbReference type="Pfam" id="PF08401">
    <property type="entry name" value="ArdcN"/>
    <property type="match status" value="1"/>
</dbReference>
<evidence type="ECO:0000256" key="1">
    <source>
        <dbReference type="SAM" id="MobiDB-lite"/>
    </source>
</evidence>
<name>A0ABW3D086_9FLAO</name>
<dbReference type="Pfam" id="PF18818">
    <property type="entry name" value="MPTase-PolyVal"/>
    <property type="match status" value="1"/>
</dbReference>
<feature type="domain" description="N-terminal" evidence="2">
    <location>
        <begin position="90"/>
        <end position="206"/>
    </location>
</feature>
<dbReference type="InterPro" id="IPR027417">
    <property type="entry name" value="P-loop_NTPase"/>
</dbReference>